<protein>
    <recommendedName>
        <fullName evidence="4">DUF222 domain-containing protein</fullName>
    </recommendedName>
</protein>
<sequence length="149" mass="16487">MHGRRPATAPDSPQQTLASRLSREMIAAERQGFGTSTVWLTRQETDLICEALRMAAGSDALRLDFLDRCAAAMTARDGAVRSWRMSIDQDGLMLDALPETRRPVTAPGGHASCRDAIDERIDELDAARAVSDEDRPLRERRLNDAPKRA</sequence>
<gene>
    <name evidence="2" type="ORF">LNAOJCKE_3349</name>
</gene>
<keyword evidence="3" id="KW-1185">Reference proteome</keyword>
<evidence type="ECO:0000256" key="1">
    <source>
        <dbReference type="SAM" id="MobiDB-lite"/>
    </source>
</evidence>
<feature type="region of interest" description="Disordered" evidence="1">
    <location>
        <begin position="128"/>
        <end position="149"/>
    </location>
</feature>
<dbReference type="Proteomes" id="UP001055039">
    <property type="component" value="Unassembled WGS sequence"/>
</dbReference>
<comment type="caution">
    <text evidence="2">The sequence shown here is derived from an EMBL/GenBank/DDBJ whole genome shotgun (WGS) entry which is preliminary data.</text>
</comment>
<reference evidence="2" key="2">
    <citation type="submission" date="2021-08" db="EMBL/GenBank/DDBJ databases">
        <authorList>
            <person name="Tani A."/>
            <person name="Ola A."/>
            <person name="Ogura Y."/>
            <person name="Katsura K."/>
            <person name="Hayashi T."/>
        </authorList>
    </citation>
    <scope>NUCLEOTIDE SEQUENCE</scope>
    <source>
        <strain evidence="2">NBRC 15686</strain>
    </source>
</reference>
<organism evidence="2 3">
    <name type="scientific">Methylorubrum aminovorans</name>
    <dbReference type="NCBI Taxonomy" id="269069"/>
    <lineage>
        <taxon>Bacteria</taxon>
        <taxon>Pseudomonadati</taxon>
        <taxon>Pseudomonadota</taxon>
        <taxon>Alphaproteobacteria</taxon>
        <taxon>Hyphomicrobiales</taxon>
        <taxon>Methylobacteriaceae</taxon>
        <taxon>Methylorubrum</taxon>
    </lineage>
</organism>
<reference evidence="2" key="1">
    <citation type="journal article" date="2021" name="Front. Microbiol.">
        <title>Comprehensive Comparative Genomics and Phenotyping of Methylobacterium Species.</title>
        <authorList>
            <person name="Alessa O."/>
            <person name="Ogura Y."/>
            <person name="Fujitani Y."/>
            <person name="Takami H."/>
            <person name="Hayashi T."/>
            <person name="Sahin N."/>
            <person name="Tani A."/>
        </authorList>
    </citation>
    <scope>NUCLEOTIDE SEQUENCE</scope>
    <source>
        <strain evidence="2">NBRC 15686</strain>
    </source>
</reference>
<proteinExistence type="predicted"/>
<accession>A0ABQ4UJ42</accession>
<name>A0ABQ4UJ42_9HYPH</name>
<dbReference type="EMBL" id="BPRC01000012">
    <property type="protein sequence ID" value="GJE66135.1"/>
    <property type="molecule type" value="Genomic_DNA"/>
</dbReference>
<evidence type="ECO:0000313" key="2">
    <source>
        <dbReference type="EMBL" id="GJE66135.1"/>
    </source>
</evidence>
<evidence type="ECO:0000313" key="3">
    <source>
        <dbReference type="Proteomes" id="UP001055039"/>
    </source>
</evidence>
<evidence type="ECO:0008006" key="4">
    <source>
        <dbReference type="Google" id="ProtNLM"/>
    </source>
</evidence>